<dbReference type="InterPro" id="IPR015422">
    <property type="entry name" value="PyrdxlP-dep_Trfase_small"/>
</dbReference>
<dbReference type="Proteomes" id="UP000628442">
    <property type="component" value="Unassembled WGS sequence"/>
</dbReference>
<dbReference type="SUPFAM" id="SSF53383">
    <property type="entry name" value="PLP-dependent transferases"/>
    <property type="match status" value="1"/>
</dbReference>
<dbReference type="AlphaFoldDB" id="A0A411X5E2"/>
<feature type="modified residue" description="N6-(pyridoxal phosphate)lysine" evidence="4">
    <location>
        <position position="186"/>
    </location>
</feature>
<proteinExistence type="inferred from homology"/>
<evidence type="ECO:0000256" key="2">
    <source>
        <dbReference type="ARBA" id="ARBA00037999"/>
    </source>
</evidence>
<sequence>MVIQVPLFSSKIANEGVDLAGALHRVLERNWYVLGTEVAAFEAEFAAYQGTESCISVANGTDALEIALRTLDIGPGKRVALVANAGFYGSTAVHAVDAEPCYVDVDDATLTMAPAALQAVLATGVDAVIVTHLYGQMADIERIAALATDARVPLIEDCAQSHGAIRNGTRAGCFGDLACFSFYPTKNLGAIGDGGAITTNDKELETRARRLRQYGWGKKYHVTEAGGRNSRLDELQAAVLREKLPMLDDWNARRRAIAARYSAAFAGLPIRLPASNGGDHVAHLYVIRVPDRAAFIASMGAAGIATDIHYPVPDHLQPAYAQAGNVALPVTEAASGTVVTLPCFPGLDDESVERVIAAVRSHFGTGQ</sequence>
<dbReference type="InterPro" id="IPR000653">
    <property type="entry name" value="DegT/StrS_aminotransferase"/>
</dbReference>
<evidence type="ECO:0000313" key="9">
    <source>
        <dbReference type="Proteomes" id="UP000628442"/>
    </source>
</evidence>
<dbReference type="GO" id="GO:0000271">
    <property type="term" value="P:polysaccharide biosynthetic process"/>
    <property type="evidence" value="ECO:0007669"/>
    <property type="project" value="TreeGrafter"/>
</dbReference>
<evidence type="ECO:0000313" key="7">
    <source>
        <dbReference type="EMBL" id="QBI04236.1"/>
    </source>
</evidence>
<dbReference type="EMBL" id="CP036401">
    <property type="protein sequence ID" value="QBI04236.1"/>
    <property type="molecule type" value="Genomic_DNA"/>
</dbReference>
<gene>
    <name evidence="7" type="ORF">EYF70_28005</name>
    <name evidence="6" type="ORF">GCM10007387_04280</name>
</gene>
<keyword evidence="1 4" id="KW-0663">Pyridoxal phosphate</keyword>
<feature type="active site" description="Proton acceptor" evidence="3">
    <location>
        <position position="186"/>
    </location>
</feature>
<dbReference type="InterPro" id="IPR015424">
    <property type="entry name" value="PyrdxlP-dep_Trfase"/>
</dbReference>
<dbReference type="Gene3D" id="3.40.640.10">
    <property type="entry name" value="Type I PLP-dependent aspartate aminotransferase-like (Major domain)"/>
    <property type="match status" value="1"/>
</dbReference>
<evidence type="ECO:0000256" key="3">
    <source>
        <dbReference type="PIRSR" id="PIRSR000390-1"/>
    </source>
</evidence>
<evidence type="ECO:0000313" key="6">
    <source>
        <dbReference type="EMBL" id="GGY25694.1"/>
    </source>
</evidence>
<evidence type="ECO:0000256" key="1">
    <source>
        <dbReference type="ARBA" id="ARBA00022898"/>
    </source>
</evidence>
<reference evidence="6" key="1">
    <citation type="journal article" date="2014" name="Int. J. Syst. Evol. Microbiol.">
        <title>Complete genome sequence of Corynebacterium casei LMG S-19264T (=DSM 44701T), isolated from a smear-ripened cheese.</title>
        <authorList>
            <consortium name="US DOE Joint Genome Institute (JGI-PGF)"/>
            <person name="Walter F."/>
            <person name="Albersmeier A."/>
            <person name="Kalinowski J."/>
            <person name="Ruckert C."/>
        </authorList>
    </citation>
    <scope>NUCLEOTIDE SEQUENCE</scope>
    <source>
        <strain evidence="6">KCTC 12343</strain>
    </source>
</reference>
<accession>A0A411X5E2</accession>
<dbReference type="RefSeq" id="WP_131148300.1">
    <property type="nucleotide sequence ID" value="NZ_BMWV01000001.1"/>
</dbReference>
<dbReference type="PANTHER" id="PTHR30244:SF36">
    <property type="entry name" value="3-OXO-GLUCOSE-6-PHOSPHATE:GLUTAMATE AMINOTRANSFERASE"/>
    <property type="match status" value="1"/>
</dbReference>
<dbReference type="Proteomes" id="UP000292307">
    <property type="component" value="Chromosome"/>
</dbReference>
<protein>
    <submittedName>
        <fullName evidence="6 7">Erythromycin biosynthesis Sensory transduction protein EryC1</fullName>
    </submittedName>
</protein>
<dbReference type="Pfam" id="PF01041">
    <property type="entry name" value="DegT_DnrJ_EryC1"/>
    <property type="match status" value="1"/>
</dbReference>
<dbReference type="PIRSF" id="PIRSF000390">
    <property type="entry name" value="PLP_StrS"/>
    <property type="match status" value="1"/>
</dbReference>
<name>A0A411X5E2_9BURK</name>
<reference evidence="7 8" key="2">
    <citation type="submission" date="2019-02" db="EMBL/GenBank/DDBJ databases">
        <title>Draft Genome Sequences of Six Type Strains of the Genus Massilia.</title>
        <authorList>
            <person name="Miess H."/>
            <person name="Frediansyhah A."/>
            <person name="Gross H."/>
        </authorList>
    </citation>
    <scope>NUCLEOTIDE SEQUENCE [LARGE SCALE GENOMIC DNA]</scope>
    <source>
        <strain evidence="7 8">DSM 17472</strain>
    </source>
</reference>
<dbReference type="EMBL" id="BMWV01000001">
    <property type="protein sequence ID" value="GGY25694.1"/>
    <property type="molecule type" value="Genomic_DNA"/>
</dbReference>
<dbReference type="CDD" id="cd00616">
    <property type="entry name" value="AHBA_syn"/>
    <property type="match status" value="1"/>
</dbReference>
<dbReference type="GO" id="GO:0008483">
    <property type="term" value="F:transaminase activity"/>
    <property type="evidence" value="ECO:0007669"/>
    <property type="project" value="TreeGrafter"/>
</dbReference>
<reference evidence="6" key="3">
    <citation type="submission" date="2022-12" db="EMBL/GenBank/DDBJ databases">
        <authorList>
            <person name="Sun Q."/>
            <person name="Kim S."/>
        </authorList>
    </citation>
    <scope>NUCLEOTIDE SEQUENCE</scope>
    <source>
        <strain evidence="6">KCTC 12343</strain>
    </source>
</reference>
<organism evidence="6 9">
    <name type="scientific">Pseudoduganella albidiflava</name>
    <dbReference type="NCBI Taxonomy" id="321983"/>
    <lineage>
        <taxon>Bacteria</taxon>
        <taxon>Pseudomonadati</taxon>
        <taxon>Pseudomonadota</taxon>
        <taxon>Betaproteobacteria</taxon>
        <taxon>Burkholderiales</taxon>
        <taxon>Oxalobacteraceae</taxon>
        <taxon>Telluria group</taxon>
        <taxon>Pseudoduganella</taxon>
    </lineage>
</organism>
<dbReference type="PANTHER" id="PTHR30244">
    <property type="entry name" value="TRANSAMINASE"/>
    <property type="match status" value="1"/>
</dbReference>
<comment type="similarity">
    <text evidence="2 5">Belongs to the DegT/DnrJ/EryC1 family.</text>
</comment>
<dbReference type="InterPro" id="IPR015421">
    <property type="entry name" value="PyrdxlP-dep_Trfase_major"/>
</dbReference>
<dbReference type="GO" id="GO:0030170">
    <property type="term" value="F:pyridoxal phosphate binding"/>
    <property type="evidence" value="ECO:0007669"/>
    <property type="project" value="TreeGrafter"/>
</dbReference>
<keyword evidence="8" id="KW-1185">Reference proteome</keyword>
<evidence type="ECO:0000313" key="8">
    <source>
        <dbReference type="Proteomes" id="UP000292307"/>
    </source>
</evidence>
<evidence type="ECO:0000256" key="4">
    <source>
        <dbReference type="PIRSR" id="PIRSR000390-2"/>
    </source>
</evidence>
<evidence type="ECO:0000256" key="5">
    <source>
        <dbReference type="RuleBase" id="RU004508"/>
    </source>
</evidence>
<dbReference type="OrthoDB" id="9804264at2"/>
<dbReference type="Gene3D" id="3.90.1150.10">
    <property type="entry name" value="Aspartate Aminotransferase, domain 1"/>
    <property type="match status" value="1"/>
</dbReference>